<dbReference type="Proteomes" id="UP000092666">
    <property type="component" value="Unassembled WGS sequence"/>
</dbReference>
<evidence type="ECO:0000256" key="7">
    <source>
        <dbReference type="ARBA" id="ARBA00023180"/>
    </source>
</evidence>
<evidence type="ECO:0000313" key="12">
    <source>
        <dbReference type="Proteomes" id="UP000092666"/>
    </source>
</evidence>
<evidence type="ECO:0000256" key="6">
    <source>
        <dbReference type="ARBA" id="ARBA00023136"/>
    </source>
</evidence>
<feature type="region of interest" description="Disordered" evidence="8">
    <location>
        <begin position="1"/>
        <end position="89"/>
    </location>
</feature>
<feature type="compositionally biased region" description="Polar residues" evidence="8">
    <location>
        <begin position="22"/>
        <end position="40"/>
    </location>
</feature>
<dbReference type="InterPro" id="IPR007657">
    <property type="entry name" value="Glycosyltransferase_61"/>
</dbReference>
<keyword evidence="6 9" id="KW-0472">Membrane</keyword>
<dbReference type="PANTHER" id="PTHR20961:SF38">
    <property type="entry name" value="PROTEIN O-LINKED-MANNOSE BETA-1,4-N-ACETYLGLUCOSAMINYLTRANSFERASE 2"/>
    <property type="match status" value="1"/>
</dbReference>
<evidence type="ECO:0000256" key="3">
    <source>
        <dbReference type="ARBA" id="ARBA00022679"/>
    </source>
</evidence>
<dbReference type="PANTHER" id="PTHR20961">
    <property type="entry name" value="GLYCOSYLTRANSFERASE"/>
    <property type="match status" value="1"/>
</dbReference>
<dbReference type="GO" id="GO:0005783">
    <property type="term" value="C:endoplasmic reticulum"/>
    <property type="evidence" value="ECO:0007669"/>
    <property type="project" value="TreeGrafter"/>
</dbReference>
<dbReference type="STRING" id="1296120.A0A1B9GPQ2"/>
<keyword evidence="3" id="KW-0808">Transferase</keyword>
<name>A0A1B9GPQ2_9TREE</name>
<dbReference type="GO" id="GO:0016020">
    <property type="term" value="C:membrane"/>
    <property type="evidence" value="ECO:0007669"/>
    <property type="project" value="UniProtKB-SubCell"/>
</dbReference>
<evidence type="ECO:0000259" key="10">
    <source>
        <dbReference type="Pfam" id="PF04577"/>
    </source>
</evidence>
<comment type="subcellular location">
    <subcellularLocation>
        <location evidence="1">Membrane</location>
        <topology evidence="1">Single-pass membrane protein</topology>
    </subcellularLocation>
</comment>
<reference evidence="11 12" key="1">
    <citation type="submission" date="2013-07" db="EMBL/GenBank/DDBJ databases">
        <title>The Genome Sequence of Cryptococcus heveanensis BCC8398.</title>
        <authorList>
            <consortium name="The Broad Institute Genome Sequencing Platform"/>
            <person name="Cuomo C."/>
            <person name="Litvintseva A."/>
            <person name="Chen Y."/>
            <person name="Heitman J."/>
            <person name="Sun S."/>
            <person name="Springer D."/>
            <person name="Dromer F."/>
            <person name="Young S.K."/>
            <person name="Zeng Q."/>
            <person name="Gargeya S."/>
            <person name="Fitzgerald M."/>
            <person name="Abouelleil A."/>
            <person name="Alvarado L."/>
            <person name="Berlin A.M."/>
            <person name="Chapman S.B."/>
            <person name="Dewar J."/>
            <person name="Goldberg J."/>
            <person name="Griggs A."/>
            <person name="Gujja S."/>
            <person name="Hansen M."/>
            <person name="Howarth C."/>
            <person name="Imamovic A."/>
            <person name="Larimer J."/>
            <person name="McCowan C."/>
            <person name="Murphy C."/>
            <person name="Pearson M."/>
            <person name="Priest M."/>
            <person name="Roberts A."/>
            <person name="Saif S."/>
            <person name="Shea T."/>
            <person name="Sykes S."/>
            <person name="Wortman J."/>
            <person name="Nusbaum C."/>
            <person name="Birren B."/>
        </authorList>
    </citation>
    <scope>NUCLEOTIDE SEQUENCE [LARGE SCALE GENOMIC DNA]</scope>
    <source>
        <strain evidence="11 12">BCC8398</strain>
    </source>
</reference>
<dbReference type="AlphaFoldDB" id="A0A1B9GPQ2"/>
<accession>A0A1B9GPQ2</accession>
<evidence type="ECO:0000256" key="5">
    <source>
        <dbReference type="ARBA" id="ARBA00022989"/>
    </source>
</evidence>
<keyword evidence="2" id="KW-0328">Glycosyltransferase</keyword>
<gene>
    <name evidence="11" type="ORF">I316_05388</name>
</gene>
<feature type="transmembrane region" description="Helical" evidence="9">
    <location>
        <begin position="114"/>
        <end position="131"/>
    </location>
</feature>
<keyword evidence="4 9" id="KW-0812">Transmembrane</keyword>
<evidence type="ECO:0000256" key="9">
    <source>
        <dbReference type="SAM" id="Phobius"/>
    </source>
</evidence>
<evidence type="ECO:0000256" key="8">
    <source>
        <dbReference type="SAM" id="MobiDB-lite"/>
    </source>
</evidence>
<proteinExistence type="predicted"/>
<dbReference type="GO" id="GO:0097363">
    <property type="term" value="F:protein O-acetylglucosaminyltransferase activity"/>
    <property type="evidence" value="ECO:0007669"/>
    <property type="project" value="TreeGrafter"/>
</dbReference>
<reference evidence="12" key="2">
    <citation type="submission" date="2013-12" db="EMBL/GenBank/DDBJ databases">
        <title>Evolution of pathogenesis and genome organization in the Tremellales.</title>
        <authorList>
            <person name="Cuomo C."/>
            <person name="Litvintseva A."/>
            <person name="Heitman J."/>
            <person name="Chen Y."/>
            <person name="Sun S."/>
            <person name="Springer D."/>
            <person name="Dromer F."/>
            <person name="Young S."/>
            <person name="Zeng Q."/>
            <person name="Chapman S."/>
            <person name="Gujja S."/>
            <person name="Saif S."/>
            <person name="Birren B."/>
        </authorList>
    </citation>
    <scope>NUCLEOTIDE SEQUENCE [LARGE SCALE GENOMIC DNA]</scope>
    <source>
        <strain evidence="12">BCC8398</strain>
    </source>
</reference>
<feature type="domain" description="Glycosyltransferase 61 catalytic" evidence="10">
    <location>
        <begin position="298"/>
        <end position="517"/>
    </location>
</feature>
<evidence type="ECO:0000313" key="11">
    <source>
        <dbReference type="EMBL" id="OCF33050.1"/>
    </source>
</evidence>
<evidence type="ECO:0000256" key="1">
    <source>
        <dbReference type="ARBA" id="ARBA00004167"/>
    </source>
</evidence>
<organism evidence="11 12">
    <name type="scientific">Kwoniella heveanensis BCC8398</name>
    <dbReference type="NCBI Taxonomy" id="1296120"/>
    <lineage>
        <taxon>Eukaryota</taxon>
        <taxon>Fungi</taxon>
        <taxon>Dikarya</taxon>
        <taxon>Basidiomycota</taxon>
        <taxon>Agaricomycotina</taxon>
        <taxon>Tremellomycetes</taxon>
        <taxon>Tremellales</taxon>
        <taxon>Cryptococcaceae</taxon>
        <taxon>Kwoniella</taxon>
    </lineage>
</organism>
<dbReference type="Pfam" id="PF04577">
    <property type="entry name" value="Glyco_transf_61"/>
    <property type="match status" value="1"/>
</dbReference>
<feature type="compositionally biased region" description="Low complexity" evidence="8">
    <location>
        <begin position="76"/>
        <end position="87"/>
    </location>
</feature>
<keyword evidence="7" id="KW-0325">Glycoprotein</keyword>
<dbReference type="OrthoDB" id="529273at2759"/>
<protein>
    <recommendedName>
        <fullName evidence="10">Glycosyltransferase 61 catalytic domain-containing protein</fullName>
    </recommendedName>
</protein>
<keyword evidence="5 9" id="KW-1133">Transmembrane helix</keyword>
<dbReference type="EMBL" id="KI669506">
    <property type="protein sequence ID" value="OCF33050.1"/>
    <property type="molecule type" value="Genomic_DNA"/>
</dbReference>
<sequence length="597" mass="66470">MSFSRPHTPQPIVRPASPRRPSATSLSRTNSRDPSPTRTSAHGFDLRLPLLPPIGAAHGSDYTQSSSPGDAPRGEGSSSSSTGSPTSDPLVRSLAFFRNSLRMSPKTNKRGNKYIFGAVAVLAVFGLWHVWGSGAGSGLGGWESAQAAVSNAGSKWEGVGFWPSSMKWGKSRPAGSGLSEVDKTTFVDLQHGDIPETVWVKGVAGFNYFQNLYLWNGTFIAVVAAEDAESMPNVATIMSDHPTDDGRFPKAKEDRWKVLIKGQDELEFLGGVAVRKAGVSMFFNDEKGKKSVSFLKHYFHFIGEVFLGAWRVLTTAGDMELPQRLMYRTTPDDWRDRAGLTTWFQQSVMPNTAVEESPIWEDRIKSGMTFLYDKITISDRWAAHAKGKDTYRFNKMTADMLYLDAPMNWMDPLRDSMKLLVQTKGCSVYRENPDVPIVLYINRQLTGRRLLDNDAKVLVEEMQKLESEGVIQWIDAQMETYSRIDQFCLALKADVIMGVHGNGLSHALWMKPGSAVLEFMFPGGFARDYATVAELMRHDYYAIHKDEVFTKDKWLKPDGWGVGANQGFHSTNIPLDGKWVADLIRTIAEEKKGMVEP</sequence>
<dbReference type="GO" id="GO:0035269">
    <property type="term" value="P:protein O-linked glycosylation via mannose"/>
    <property type="evidence" value="ECO:0007669"/>
    <property type="project" value="TreeGrafter"/>
</dbReference>
<evidence type="ECO:0000256" key="4">
    <source>
        <dbReference type="ARBA" id="ARBA00022692"/>
    </source>
</evidence>
<evidence type="ECO:0000256" key="2">
    <source>
        <dbReference type="ARBA" id="ARBA00022676"/>
    </source>
</evidence>
<dbReference type="InterPro" id="IPR049625">
    <property type="entry name" value="Glyco_transf_61_cat"/>
</dbReference>
<keyword evidence="12" id="KW-1185">Reference proteome</keyword>